<name>A0A834ZKN4_TETSI</name>
<proteinExistence type="predicted"/>
<dbReference type="Gene3D" id="3.40.47.10">
    <property type="match status" value="1"/>
</dbReference>
<evidence type="ECO:0000313" key="3">
    <source>
        <dbReference type="Proteomes" id="UP000655225"/>
    </source>
</evidence>
<gene>
    <name evidence="2" type="ORF">HHK36_004890</name>
</gene>
<dbReference type="InterPro" id="IPR014772">
    <property type="entry name" value="Munc13_dom-2"/>
</dbReference>
<protein>
    <recommendedName>
        <fullName evidence="1">MHD2 domain-containing protein</fullName>
    </recommendedName>
</protein>
<reference evidence="2 3" key="1">
    <citation type="submission" date="2020-04" db="EMBL/GenBank/DDBJ databases">
        <title>Plant Genome Project.</title>
        <authorList>
            <person name="Zhang R.-G."/>
        </authorList>
    </citation>
    <scope>NUCLEOTIDE SEQUENCE [LARGE SCALE GENOMIC DNA]</scope>
    <source>
        <strain evidence="2">YNK0</strain>
        <tissue evidence="2">Leaf</tissue>
    </source>
</reference>
<dbReference type="GO" id="GO:0006633">
    <property type="term" value="P:fatty acid biosynthetic process"/>
    <property type="evidence" value="ECO:0007669"/>
    <property type="project" value="InterPro"/>
</dbReference>
<dbReference type="Proteomes" id="UP000655225">
    <property type="component" value="Unassembled WGS sequence"/>
</dbReference>
<dbReference type="GO" id="GO:0016747">
    <property type="term" value="F:acyltransferase activity, transferring groups other than amino-acyl groups"/>
    <property type="evidence" value="ECO:0007669"/>
    <property type="project" value="InterPro"/>
</dbReference>
<dbReference type="InterPro" id="IPR008528">
    <property type="entry name" value="unc-13_homologue"/>
</dbReference>
<dbReference type="OrthoDB" id="2015333at2759"/>
<dbReference type="PANTHER" id="PTHR31280">
    <property type="entry name" value="PROTEIN UNC-13 HOMOLOG"/>
    <property type="match status" value="1"/>
</dbReference>
<dbReference type="EMBL" id="JABCRI010000003">
    <property type="protein sequence ID" value="KAF8408821.1"/>
    <property type="molecule type" value="Genomic_DNA"/>
</dbReference>
<dbReference type="InterPro" id="IPR016039">
    <property type="entry name" value="Thiolase-like"/>
</dbReference>
<dbReference type="PANTHER" id="PTHR31280:SF1">
    <property type="entry name" value="OS03G0138600 PROTEIN"/>
    <property type="match status" value="1"/>
</dbReference>
<comment type="caution">
    <text evidence="2">The sequence shown here is derived from an EMBL/GenBank/DDBJ whole genome shotgun (WGS) entry which is preliminary data.</text>
</comment>
<dbReference type="InterPro" id="IPR057984">
    <property type="entry name" value="PATROL1_C"/>
</dbReference>
<organism evidence="2 3">
    <name type="scientific">Tetracentron sinense</name>
    <name type="common">Spur-leaf</name>
    <dbReference type="NCBI Taxonomy" id="13715"/>
    <lineage>
        <taxon>Eukaryota</taxon>
        <taxon>Viridiplantae</taxon>
        <taxon>Streptophyta</taxon>
        <taxon>Embryophyta</taxon>
        <taxon>Tracheophyta</taxon>
        <taxon>Spermatophyta</taxon>
        <taxon>Magnoliopsida</taxon>
        <taxon>Trochodendrales</taxon>
        <taxon>Trochodendraceae</taxon>
        <taxon>Tetracentron</taxon>
    </lineage>
</organism>
<evidence type="ECO:0000313" key="2">
    <source>
        <dbReference type="EMBL" id="KAF8408821.1"/>
    </source>
</evidence>
<dbReference type="PROSITE" id="PS51259">
    <property type="entry name" value="MHD2"/>
    <property type="match status" value="1"/>
</dbReference>
<dbReference type="SUPFAM" id="SSF53901">
    <property type="entry name" value="Thiolase-like"/>
    <property type="match status" value="1"/>
</dbReference>
<feature type="domain" description="MHD2" evidence="1">
    <location>
        <begin position="105"/>
        <end position="216"/>
    </location>
</feature>
<sequence>MRISTSIYVYASDFFSQCTTQISKAKFIDLARTSSNFDDAAIQFQHRVLKNSGIGDETYLPRSVFLPGRHKVTLKDGREEAAMVMFGAVDDLLATTGVRLNDIKILIVNCSILNTTPSLSARAMVINHYKLRHEVKEVMKASFEAFLMVLLAGGGGRIFCKSDQELIEEDFDSLKRVFSTCREGLITEEVVERKAETVEGVVGLMGQGTEQLVEDFSIVACEASGMGVMGEGKMLPMPPTTGKWNRADPNTILRVLCHRNDPTANQFLKRTFQLAKRK</sequence>
<evidence type="ECO:0000259" key="1">
    <source>
        <dbReference type="PROSITE" id="PS51259"/>
    </source>
</evidence>
<dbReference type="AlphaFoldDB" id="A0A834ZKN4"/>
<keyword evidence="3" id="KW-1185">Reference proteome</keyword>
<dbReference type="Pfam" id="PF25761">
    <property type="entry name" value="TPR_PATROL1"/>
    <property type="match status" value="1"/>
</dbReference>
<accession>A0A834ZKN4</accession>
<dbReference type="GO" id="GO:0016020">
    <property type="term" value="C:membrane"/>
    <property type="evidence" value="ECO:0007669"/>
    <property type="project" value="InterPro"/>
</dbReference>